<keyword evidence="1" id="KW-0175">Coiled coil</keyword>
<feature type="transmembrane region" description="Helical" evidence="2">
    <location>
        <begin position="12"/>
        <end position="32"/>
    </location>
</feature>
<evidence type="ECO:0000313" key="3">
    <source>
        <dbReference type="EMBL" id="GAC17479.1"/>
    </source>
</evidence>
<comment type="caution">
    <text evidence="3">The sequence shown here is derived from an EMBL/GenBank/DDBJ whole genome shotgun (WGS) entry which is preliminary data.</text>
</comment>
<feature type="coiled-coil region" evidence="1">
    <location>
        <begin position="61"/>
        <end position="96"/>
    </location>
</feature>
<dbReference type="Proteomes" id="UP000006327">
    <property type="component" value="Unassembled WGS sequence"/>
</dbReference>
<dbReference type="RefSeq" id="WP_007616311.1">
    <property type="nucleotide sequence ID" value="NZ_BAEO01000007.1"/>
</dbReference>
<dbReference type="AlphaFoldDB" id="K6XA35"/>
<keyword evidence="2" id="KW-0472">Membrane</keyword>
<proteinExistence type="predicted"/>
<evidence type="ECO:0000256" key="2">
    <source>
        <dbReference type="SAM" id="Phobius"/>
    </source>
</evidence>
<accession>K6XA35</accession>
<keyword evidence="2" id="KW-0812">Transmembrane</keyword>
<evidence type="ECO:0000256" key="1">
    <source>
        <dbReference type="SAM" id="Coils"/>
    </source>
</evidence>
<keyword evidence="2" id="KW-1133">Transmembrane helix</keyword>
<keyword evidence="4" id="KW-1185">Reference proteome</keyword>
<evidence type="ECO:0000313" key="4">
    <source>
        <dbReference type="Proteomes" id="UP000006327"/>
    </source>
</evidence>
<protein>
    <submittedName>
        <fullName evidence="3">Uncharacterized protein</fullName>
    </submittedName>
</protein>
<sequence>MSEPQKSFFQTFTGVITAITSLIIAVTGLYAATGGFNFNNGPKPAAKLVGNLSEQDHQKQLQALKRQKELDDLRINQEKQKLLAEQELAALRAKNNQADTFAETINGNNYTQHNITSNINGRWNYSNQVGTYVFVFEQNGNEVFLQEYDSYGNNVGNGSGVVQGTNVLLNWVEPYLFVMSLQIEAELTIGSQGNVLNGYMYAEGNTLPITLFRQ</sequence>
<dbReference type="OrthoDB" id="9834090at2"/>
<gene>
    <name evidence="3" type="ORF">GARC_0497</name>
</gene>
<name>K6XA35_9ALTE</name>
<dbReference type="EMBL" id="BAEO01000007">
    <property type="protein sequence ID" value="GAC17479.1"/>
    <property type="molecule type" value="Genomic_DNA"/>
</dbReference>
<organism evidence="3 4">
    <name type="scientific">Paraglaciecola arctica BSs20135</name>
    <dbReference type="NCBI Taxonomy" id="493475"/>
    <lineage>
        <taxon>Bacteria</taxon>
        <taxon>Pseudomonadati</taxon>
        <taxon>Pseudomonadota</taxon>
        <taxon>Gammaproteobacteria</taxon>
        <taxon>Alteromonadales</taxon>
        <taxon>Alteromonadaceae</taxon>
        <taxon>Paraglaciecola</taxon>
    </lineage>
</organism>
<reference evidence="3 4" key="1">
    <citation type="journal article" date="2017" name="Antonie Van Leeuwenhoek">
        <title>Rhizobium rhizosphaerae sp. nov., a novel species isolated from rice rhizosphere.</title>
        <authorList>
            <person name="Zhao J.J."/>
            <person name="Zhang J."/>
            <person name="Zhang R.J."/>
            <person name="Zhang C.W."/>
            <person name="Yin H.Q."/>
            <person name="Zhang X.X."/>
        </authorList>
    </citation>
    <scope>NUCLEOTIDE SEQUENCE [LARGE SCALE GENOMIC DNA]</scope>
    <source>
        <strain evidence="3 4">BSs20135</strain>
    </source>
</reference>